<gene>
    <name evidence="1" type="ORF">AB0763_08060</name>
</gene>
<dbReference type="KEGG" id="vih:AB0763_08060"/>
<accession>A0AB39HDH5</accession>
<dbReference type="RefSeq" id="WP_306100240.1">
    <property type="nucleotide sequence ID" value="NZ_CP162601.1"/>
</dbReference>
<dbReference type="AlphaFoldDB" id="A0AB39HDH5"/>
<evidence type="ECO:0000313" key="1">
    <source>
        <dbReference type="EMBL" id="XDK24181.1"/>
    </source>
</evidence>
<name>A0AB39HDH5_9VIBR</name>
<protein>
    <submittedName>
        <fullName evidence="1">Uncharacterized protein</fullName>
    </submittedName>
</protein>
<proteinExistence type="predicted"/>
<reference evidence="1" key="1">
    <citation type="submission" date="2024-07" db="EMBL/GenBank/DDBJ databases">
        <title>Genome Analysis of a Potential Novel Vibrio Species Secreting pH- and Thermo-stable Alginate Lyase and its Application in Producing Alginate Oligosaccharides.</title>
        <authorList>
            <person name="Huang H."/>
            <person name="Bao K."/>
        </authorList>
    </citation>
    <scope>NUCLEOTIDE SEQUENCE</scope>
    <source>
        <strain evidence="1">HB236076</strain>
    </source>
</reference>
<sequence>MEAQWLPTQQEERNDCPLVEWRMLQPQQVTEFWSAQESLVTSARDIDN</sequence>
<organism evidence="1">
    <name type="scientific">Vibrio sp. HB236076</name>
    <dbReference type="NCBI Taxonomy" id="3232307"/>
    <lineage>
        <taxon>Bacteria</taxon>
        <taxon>Pseudomonadati</taxon>
        <taxon>Pseudomonadota</taxon>
        <taxon>Gammaproteobacteria</taxon>
        <taxon>Vibrionales</taxon>
        <taxon>Vibrionaceae</taxon>
        <taxon>Vibrio</taxon>
    </lineage>
</organism>
<dbReference type="EMBL" id="CP162601">
    <property type="protein sequence ID" value="XDK24181.1"/>
    <property type="molecule type" value="Genomic_DNA"/>
</dbReference>